<dbReference type="EMBL" id="KQ425728">
    <property type="protein sequence ID" value="KOF69063.1"/>
    <property type="molecule type" value="Genomic_DNA"/>
</dbReference>
<dbReference type="AlphaFoldDB" id="A0A0L8FWI5"/>
<accession>A0A0L8FWI5</accession>
<sequence length="86" mass="10254">MRPASRKRLPMSDVEDHQKGNPVAISSRMSCHIKVFFDIHLNITFICRFLFDFRLTSLKYKITEEFKLEFELTDIFTQLNYDKTCS</sequence>
<evidence type="ECO:0000256" key="1">
    <source>
        <dbReference type="SAM" id="MobiDB-lite"/>
    </source>
</evidence>
<reference evidence="2" key="1">
    <citation type="submission" date="2015-07" db="EMBL/GenBank/DDBJ databases">
        <title>MeaNS - Measles Nucleotide Surveillance Program.</title>
        <authorList>
            <person name="Tran T."/>
            <person name="Druce J."/>
        </authorList>
    </citation>
    <scope>NUCLEOTIDE SEQUENCE</scope>
    <source>
        <strain evidence="2">UCB-OBI-ISO-001</strain>
        <tissue evidence="2">Gonad</tissue>
    </source>
</reference>
<organism evidence="2">
    <name type="scientific">Octopus bimaculoides</name>
    <name type="common">California two-spotted octopus</name>
    <dbReference type="NCBI Taxonomy" id="37653"/>
    <lineage>
        <taxon>Eukaryota</taxon>
        <taxon>Metazoa</taxon>
        <taxon>Spiralia</taxon>
        <taxon>Lophotrochozoa</taxon>
        <taxon>Mollusca</taxon>
        <taxon>Cephalopoda</taxon>
        <taxon>Coleoidea</taxon>
        <taxon>Octopodiformes</taxon>
        <taxon>Octopoda</taxon>
        <taxon>Incirrata</taxon>
        <taxon>Octopodidae</taxon>
        <taxon>Octopus</taxon>
    </lineage>
</organism>
<name>A0A0L8FWI5_OCTBM</name>
<protein>
    <submittedName>
        <fullName evidence="2">Uncharacterized protein</fullName>
    </submittedName>
</protein>
<evidence type="ECO:0000313" key="2">
    <source>
        <dbReference type="EMBL" id="KOF69063.1"/>
    </source>
</evidence>
<proteinExistence type="predicted"/>
<gene>
    <name evidence="2" type="ORF">OCBIM_22005713mg</name>
</gene>
<feature type="region of interest" description="Disordered" evidence="1">
    <location>
        <begin position="1"/>
        <end position="20"/>
    </location>
</feature>